<organism evidence="1 2">
    <name type="scientific">Capnocytophaga canis</name>
    <dbReference type="NCBI Taxonomy" id="1848903"/>
    <lineage>
        <taxon>Bacteria</taxon>
        <taxon>Pseudomonadati</taxon>
        <taxon>Bacteroidota</taxon>
        <taxon>Flavobacteriia</taxon>
        <taxon>Flavobacteriales</taxon>
        <taxon>Flavobacteriaceae</taxon>
        <taxon>Capnocytophaga</taxon>
    </lineage>
</organism>
<reference evidence="1 2" key="1">
    <citation type="submission" date="2017-08" db="EMBL/GenBank/DDBJ databases">
        <title>Capnocytophaga canis 17-158 assembly.</title>
        <authorList>
            <person name="Gulvik C.A."/>
        </authorList>
    </citation>
    <scope>NUCLEOTIDE SEQUENCE [LARGE SCALE GENOMIC DNA]</scope>
    <source>
        <strain evidence="1 2">17-158</strain>
    </source>
</reference>
<name>A0A3A1YBV9_9FLAO</name>
<dbReference type="AlphaFoldDB" id="A0A3A1YBV9"/>
<gene>
    <name evidence="1" type="ORF">CKY20_11165</name>
</gene>
<dbReference type="Proteomes" id="UP000265497">
    <property type="component" value="Unassembled WGS sequence"/>
</dbReference>
<sequence length="538" mass="62000">MKSVLNVKGIERTLISFRLPHRRRIDTSGYPCSLPRDSFFYVSFLAEEGDDFFMQWMCGKNIAHGGAKGFWHDGEIVFYDETSDGQEFYRYDLQYVMPIHFRLEYDHQNGMVIHLTLTALDRVYNHLLHTENFYGYFFEYAKPKERPKPMPKEEPIVYVRDFDADKEEAQPNEKVTYKVTKYSQEKVTENDKKSIQWAIKIDGKQEVLKEKGEKLVLTIKEEWAGKEIIVMPFLVKPTEKVSKKTRVIQREILIIVGTEQSTQNMANRLMFPAMAVRKLRTEYSDYPFVKVLIFTDGYTEGQLNAVEYSFSLHNKKVKIIRVNSTEDVVNIINTGNISATENNVIRKIASIYIYSHGYIKSSNNEGVIAFGYKGKNADKQELDITLFSKIKKVVFLDGNKTHLYSYACRTGIGTSSDFVSNPKKDNSLAQKMANFGGITVFAYMKRSLYEDAWGTQTHRDTYASDSDTENSKFGNFKVDIKDLLSSDPNDMKSFSEYMKNETRIEGAIWNVNGAYLDVKAGEYPKGVSSSFDKYIPKK</sequence>
<accession>A0A3A1YBV9</accession>
<dbReference type="EMBL" id="NSDI01000021">
    <property type="protein sequence ID" value="RIY35175.1"/>
    <property type="molecule type" value="Genomic_DNA"/>
</dbReference>
<protein>
    <submittedName>
        <fullName evidence="1">Uncharacterized protein</fullName>
    </submittedName>
</protein>
<comment type="caution">
    <text evidence="1">The sequence shown here is derived from an EMBL/GenBank/DDBJ whole genome shotgun (WGS) entry which is preliminary data.</text>
</comment>
<evidence type="ECO:0000313" key="2">
    <source>
        <dbReference type="Proteomes" id="UP000265497"/>
    </source>
</evidence>
<dbReference type="InterPro" id="IPR041408">
    <property type="entry name" value="Hcp_Tssd"/>
</dbReference>
<dbReference type="Pfam" id="PF17642">
    <property type="entry name" value="TssD"/>
    <property type="match status" value="1"/>
</dbReference>
<proteinExistence type="predicted"/>
<dbReference type="RefSeq" id="WP_119653136.1">
    <property type="nucleotide sequence ID" value="NZ_NSDI01000021.1"/>
</dbReference>
<dbReference type="GO" id="GO:0033104">
    <property type="term" value="C:type VI protein secretion system complex"/>
    <property type="evidence" value="ECO:0007669"/>
    <property type="project" value="InterPro"/>
</dbReference>
<evidence type="ECO:0000313" key="1">
    <source>
        <dbReference type="EMBL" id="RIY35175.1"/>
    </source>
</evidence>